<reference evidence="1 2" key="1">
    <citation type="submission" date="2017-08" db="EMBL/GenBank/DDBJ databases">
        <title>The whole genome shortgun sequences of strain Leeuwenhoekiella nanhaiensis G18 from the South China Sea.</title>
        <authorList>
            <person name="Liu Q."/>
        </authorList>
    </citation>
    <scope>NUCLEOTIDE SEQUENCE [LARGE SCALE GENOMIC DNA]</scope>
    <source>
        <strain evidence="1 2">G18</strain>
    </source>
</reference>
<dbReference type="Proteomes" id="UP000229433">
    <property type="component" value="Unassembled WGS sequence"/>
</dbReference>
<evidence type="ECO:0000313" key="1">
    <source>
        <dbReference type="EMBL" id="PHQ28622.1"/>
    </source>
</evidence>
<name>A0A2G1VPD6_9FLAO</name>
<protein>
    <submittedName>
        <fullName evidence="1">Uncharacterized protein</fullName>
    </submittedName>
</protein>
<sequence>MIGPVNILSKDRQIYLEAGKYKILCLGGWGVELNEFEIKLKEIEGAGVLNSRKAKWPVQSYVLNKRAKRIGTVEVLKSGNYILEFIHPYSLRVKKSNLFFASRFEKFLDTKAIDVVLL</sequence>
<keyword evidence="2" id="KW-1185">Reference proteome</keyword>
<gene>
    <name evidence="1" type="ORF">CJ305_14020</name>
</gene>
<dbReference type="EMBL" id="NQXA01000012">
    <property type="protein sequence ID" value="PHQ28622.1"/>
    <property type="molecule type" value="Genomic_DNA"/>
</dbReference>
<accession>A0A2G1VPD6</accession>
<comment type="caution">
    <text evidence="1">The sequence shown here is derived from an EMBL/GenBank/DDBJ whole genome shotgun (WGS) entry which is preliminary data.</text>
</comment>
<evidence type="ECO:0000313" key="2">
    <source>
        <dbReference type="Proteomes" id="UP000229433"/>
    </source>
</evidence>
<proteinExistence type="predicted"/>
<organism evidence="1 2">
    <name type="scientific">Leeuwenhoekiella nanhaiensis</name>
    <dbReference type="NCBI Taxonomy" id="1655491"/>
    <lineage>
        <taxon>Bacteria</taxon>
        <taxon>Pseudomonadati</taxon>
        <taxon>Bacteroidota</taxon>
        <taxon>Flavobacteriia</taxon>
        <taxon>Flavobacteriales</taxon>
        <taxon>Flavobacteriaceae</taxon>
        <taxon>Leeuwenhoekiella</taxon>
    </lineage>
</organism>
<dbReference type="AlphaFoldDB" id="A0A2G1VPD6"/>